<feature type="transmembrane region" description="Helical" evidence="1">
    <location>
        <begin position="196"/>
        <end position="216"/>
    </location>
</feature>
<reference evidence="3" key="1">
    <citation type="submission" date="2015-07" db="EMBL/GenBank/DDBJ databases">
        <authorList>
            <person name="Rodrigo-Torres Lidia"/>
            <person name="Arahal R.David."/>
        </authorList>
    </citation>
    <scope>NUCLEOTIDE SEQUENCE [LARGE SCALE GENOMIC DNA]</scope>
    <source>
        <strain evidence="3">CECT 5096</strain>
    </source>
</reference>
<dbReference type="Gene3D" id="1.20.1530.20">
    <property type="match status" value="1"/>
</dbReference>
<evidence type="ECO:0000256" key="1">
    <source>
        <dbReference type="SAM" id="Phobius"/>
    </source>
</evidence>
<dbReference type="Proteomes" id="UP000049983">
    <property type="component" value="Unassembled WGS sequence"/>
</dbReference>
<keyword evidence="1" id="KW-0472">Membrane</keyword>
<accession>A0A0M6ZAS2</accession>
<dbReference type="EMBL" id="CXWC01000001">
    <property type="protein sequence ID" value="CTQ64585.1"/>
    <property type="molecule type" value="Genomic_DNA"/>
</dbReference>
<name>A0A0M6ZAS2_9HYPH</name>
<dbReference type="RefSeq" id="WP_055116359.1">
    <property type="nucleotide sequence ID" value="NZ_CXWA01000003.1"/>
</dbReference>
<gene>
    <name evidence="2" type="ORF">LA5096_00450</name>
</gene>
<keyword evidence="1" id="KW-1133">Transmembrane helix</keyword>
<evidence type="ECO:0000313" key="2">
    <source>
        <dbReference type="EMBL" id="CTQ64585.1"/>
    </source>
</evidence>
<keyword evidence="3" id="KW-1185">Reference proteome</keyword>
<feature type="transmembrane region" description="Helical" evidence="1">
    <location>
        <begin position="228"/>
        <end position="253"/>
    </location>
</feature>
<feature type="transmembrane region" description="Helical" evidence="1">
    <location>
        <begin position="68"/>
        <end position="90"/>
    </location>
</feature>
<protein>
    <recommendedName>
        <fullName evidence="4">BASS family bile acid:Na+ symporter</fullName>
    </recommendedName>
</protein>
<evidence type="ECO:0008006" key="4">
    <source>
        <dbReference type="Google" id="ProtNLM"/>
    </source>
</evidence>
<feature type="transmembrane region" description="Helical" evidence="1">
    <location>
        <begin position="133"/>
        <end position="155"/>
    </location>
</feature>
<feature type="transmembrane region" description="Helical" evidence="1">
    <location>
        <begin position="37"/>
        <end position="56"/>
    </location>
</feature>
<organism evidence="2 3">
    <name type="scientific">Roseibium album</name>
    <dbReference type="NCBI Taxonomy" id="311410"/>
    <lineage>
        <taxon>Bacteria</taxon>
        <taxon>Pseudomonadati</taxon>
        <taxon>Pseudomonadota</taxon>
        <taxon>Alphaproteobacteria</taxon>
        <taxon>Hyphomicrobiales</taxon>
        <taxon>Stappiaceae</taxon>
        <taxon>Roseibium</taxon>
    </lineage>
</organism>
<dbReference type="STRING" id="311410.LA5095_03081"/>
<feature type="transmembrane region" description="Helical" evidence="1">
    <location>
        <begin position="161"/>
        <end position="184"/>
    </location>
</feature>
<evidence type="ECO:0000313" key="3">
    <source>
        <dbReference type="Proteomes" id="UP000049983"/>
    </source>
</evidence>
<dbReference type="AlphaFoldDB" id="A0A0M6ZAS2"/>
<proteinExistence type="predicted"/>
<keyword evidence="1" id="KW-0812">Transmembrane</keyword>
<dbReference type="InterPro" id="IPR038770">
    <property type="entry name" value="Na+/solute_symporter_sf"/>
</dbReference>
<dbReference type="GeneID" id="97667911"/>
<feature type="transmembrane region" description="Helical" evidence="1">
    <location>
        <begin position="102"/>
        <end position="126"/>
    </location>
</feature>
<sequence>MIRLLGAGLAFTGRHGTAALAVTVFVGMALPALSAYLRPYLAVAVFLLLTLAFLRVDQVAIRSRLKRPTILIAALLWMMLGAPLLTYLLIKYTGLSALGPDVALALYISTAAPPVMAAPAFIYLLGLDGTLSLAVSVAAVIVTPLTAPFVGSLMLGQALPLSVASLAVQLSLLLAGAFIVSAIARKLVGKDRLMRGAHHIGGLNVLLLLFFAIAAMDGVAASFASKPLYTLAITALTFCLALVQIGLSLVLFAPATREDAYAIAHTCGTRNMGLMVAAFGGTLPEFTWLWFAVGQFPIYLLPMILKPFVRVYCRLNVNSVTSQT</sequence>